<evidence type="ECO:0008006" key="3">
    <source>
        <dbReference type="Google" id="ProtNLM"/>
    </source>
</evidence>
<gene>
    <name evidence="1" type="ORF">HUE56_25510</name>
</gene>
<evidence type="ECO:0000313" key="1">
    <source>
        <dbReference type="EMBL" id="QKS53876.1"/>
    </source>
</evidence>
<accession>A0A6N1AQH5</accession>
<protein>
    <recommendedName>
        <fullName evidence="3">Transposase</fullName>
    </recommendedName>
</protein>
<geneLocation type="plasmid" evidence="1 2">
    <name>unnamed6</name>
</geneLocation>
<dbReference type="AlphaFoldDB" id="A0A6N1AQH5"/>
<dbReference type="Proteomes" id="UP000509702">
    <property type="component" value="Plasmid unnamed6"/>
</dbReference>
<dbReference type="OrthoDB" id="7873969at2"/>
<evidence type="ECO:0000313" key="2">
    <source>
        <dbReference type="Proteomes" id="UP000509702"/>
    </source>
</evidence>
<keyword evidence="2" id="KW-1185">Reference proteome</keyword>
<sequence>MSNAVHLAIKAHPELEGYVFHGLRKASASLLAPVGRSALETAAITMHMTLKNLEIFTRQANRRQRANAAIGTGETTDGKRRKIGQATRWKHSFIAD</sequence>
<dbReference type="EMBL" id="CP054621">
    <property type="protein sequence ID" value="QKS53876.1"/>
    <property type="molecule type" value="Genomic_DNA"/>
</dbReference>
<name>A0A6N1AQH5_9PROT</name>
<dbReference type="KEGG" id="aoz:HUE56_25510"/>
<dbReference type="RefSeq" id="WP_149199534.1">
    <property type="nucleotide sequence ID" value="NZ_BSOV01000002.1"/>
</dbReference>
<proteinExistence type="predicted"/>
<reference evidence="1 2" key="1">
    <citation type="submission" date="2020-06" db="EMBL/GenBank/DDBJ databases">
        <title>Complete genome of Azosprillum oryzae KACC14407.</title>
        <authorList>
            <person name="Kim M."/>
            <person name="Park Y.-J."/>
            <person name="Shin J.-H."/>
        </authorList>
    </citation>
    <scope>NUCLEOTIDE SEQUENCE [LARGE SCALE GENOMIC DNA]</scope>
    <source>
        <strain evidence="1 2">KACC 14407</strain>
        <plasmid evidence="1 2">unnamed6</plasmid>
    </source>
</reference>
<organism evidence="1 2">
    <name type="scientific">Azospirillum oryzae</name>
    <dbReference type="NCBI Taxonomy" id="286727"/>
    <lineage>
        <taxon>Bacteria</taxon>
        <taxon>Pseudomonadati</taxon>
        <taxon>Pseudomonadota</taxon>
        <taxon>Alphaproteobacteria</taxon>
        <taxon>Rhodospirillales</taxon>
        <taxon>Azospirillaceae</taxon>
        <taxon>Azospirillum</taxon>
    </lineage>
</organism>
<keyword evidence="1" id="KW-0614">Plasmid</keyword>